<gene>
    <name evidence="6" type="ORF">EOE48_20235</name>
</gene>
<keyword evidence="2" id="KW-0238">DNA-binding</keyword>
<feature type="region of interest" description="Disordered" evidence="4">
    <location>
        <begin position="142"/>
        <end position="164"/>
    </location>
</feature>
<dbReference type="SUPFAM" id="SSF46785">
    <property type="entry name" value="Winged helix' DNA-binding domain"/>
    <property type="match status" value="1"/>
</dbReference>
<dbReference type="GO" id="GO:0003677">
    <property type="term" value="F:DNA binding"/>
    <property type="evidence" value="ECO:0007669"/>
    <property type="project" value="UniProtKB-KW"/>
</dbReference>
<name>A0A437NYP4_9HYPH</name>
<reference evidence="6 7" key="1">
    <citation type="submission" date="2019-01" db="EMBL/GenBank/DDBJ databases">
        <authorList>
            <person name="Chen W.-M."/>
        </authorList>
    </citation>
    <scope>NUCLEOTIDE SEQUENCE [LARGE SCALE GENOMIC DNA]</scope>
    <source>
        <strain evidence="6 7">TER-1</strain>
    </source>
</reference>
<sequence>MAETVPHPCSNAALRRATRRLGQLYDDALAPTGLKATQFGLMGQIRLLDRPSMGELAAAMVMDLSALGHTLRPLARDGLVALVVDPRDRRSRRVALTEAGEARFRAAFRLWREAQARFETTFGAEKALLLRTLLDEIAAPPFAAAFREPEPDPAGPDPDRRPGR</sequence>
<dbReference type="PROSITE" id="PS01117">
    <property type="entry name" value="HTH_MARR_1"/>
    <property type="match status" value="1"/>
</dbReference>
<dbReference type="InterPro" id="IPR039422">
    <property type="entry name" value="MarR/SlyA-like"/>
</dbReference>
<evidence type="ECO:0000313" key="6">
    <source>
        <dbReference type="EMBL" id="RVU15146.1"/>
    </source>
</evidence>
<keyword evidence="7" id="KW-1185">Reference proteome</keyword>
<dbReference type="EMBL" id="SACP01000023">
    <property type="protein sequence ID" value="RVU15146.1"/>
    <property type="molecule type" value="Genomic_DNA"/>
</dbReference>
<comment type="caution">
    <text evidence="6">The sequence shown here is derived from an EMBL/GenBank/DDBJ whole genome shotgun (WGS) entry which is preliminary data.</text>
</comment>
<dbReference type="OrthoDB" id="2287011at2"/>
<keyword evidence="1" id="KW-0805">Transcription regulation</keyword>
<dbReference type="GO" id="GO:0006950">
    <property type="term" value="P:response to stress"/>
    <property type="evidence" value="ECO:0007669"/>
    <property type="project" value="TreeGrafter"/>
</dbReference>
<accession>A0A437NYP4</accession>
<feature type="domain" description="HTH marR-type" evidence="5">
    <location>
        <begin position="7"/>
        <end position="139"/>
    </location>
</feature>
<evidence type="ECO:0000256" key="2">
    <source>
        <dbReference type="ARBA" id="ARBA00023125"/>
    </source>
</evidence>
<dbReference type="PROSITE" id="PS50995">
    <property type="entry name" value="HTH_MARR_2"/>
    <property type="match status" value="1"/>
</dbReference>
<dbReference type="Gene3D" id="1.10.10.10">
    <property type="entry name" value="Winged helix-like DNA-binding domain superfamily/Winged helix DNA-binding domain"/>
    <property type="match status" value="1"/>
</dbReference>
<evidence type="ECO:0000256" key="3">
    <source>
        <dbReference type="ARBA" id="ARBA00023163"/>
    </source>
</evidence>
<evidence type="ECO:0000259" key="5">
    <source>
        <dbReference type="PROSITE" id="PS50995"/>
    </source>
</evidence>
<keyword evidence="3" id="KW-0804">Transcription</keyword>
<dbReference type="PANTHER" id="PTHR33164:SF105">
    <property type="entry name" value="TRANSCRIPTIONAL REPRESSOR PROTEIN-RELATED"/>
    <property type="match status" value="1"/>
</dbReference>
<dbReference type="InterPro" id="IPR000835">
    <property type="entry name" value="HTH_MarR-typ"/>
</dbReference>
<dbReference type="GO" id="GO:0003700">
    <property type="term" value="F:DNA-binding transcription factor activity"/>
    <property type="evidence" value="ECO:0007669"/>
    <property type="project" value="InterPro"/>
</dbReference>
<protein>
    <submittedName>
        <fullName evidence="6">MarR family transcriptional regulator</fullName>
    </submittedName>
</protein>
<dbReference type="InterPro" id="IPR036390">
    <property type="entry name" value="WH_DNA-bd_sf"/>
</dbReference>
<evidence type="ECO:0000313" key="7">
    <source>
        <dbReference type="Proteomes" id="UP000286997"/>
    </source>
</evidence>
<dbReference type="InterPro" id="IPR036388">
    <property type="entry name" value="WH-like_DNA-bd_sf"/>
</dbReference>
<evidence type="ECO:0000256" key="4">
    <source>
        <dbReference type="SAM" id="MobiDB-lite"/>
    </source>
</evidence>
<dbReference type="SMART" id="SM00347">
    <property type="entry name" value="HTH_MARR"/>
    <property type="match status" value="1"/>
</dbReference>
<organism evidence="6 7">
    <name type="scientific">Methylobacterium oryzihabitans</name>
    <dbReference type="NCBI Taxonomy" id="2499852"/>
    <lineage>
        <taxon>Bacteria</taxon>
        <taxon>Pseudomonadati</taxon>
        <taxon>Pseudomonadota</taxon>
        <taxon>Alphaproteobacteria</taxon>
        <taxon>Hyphomicrobiales</taxon>
        <taxon>Methylobacteriaceae</taxon>
        <taxon>Methylobacterium</taxon>
    </lineage>
</organism>
<dbReference type="InterPro" id="IPR023187">
    <property type="entry name" value="Tscrpt_reg_MarR-type_CS"/>
</dbReference>
<dbReference type="Proteomes" id="UP000286997">
    <property type="component" value="Unassembled WGS sequence"/>
</dbReference>
<dbReference type="RefSeq" id="WP_127732521.1">
    <property type="nucleotide sequence ID" value="NZ_SACP01000023.1"/>
</dbReference>
<evidence type="ECO:0000256" key="1">
    <source>
        <dbReference type="ARBA" id="ARBA00023015"/>
    </source>
</evidence>
<dbReference type="AlphaFoldDB" id="A0A437NYP4"/>
<proteinExistence type="predicted"/>
<dbReference type="PANTHER" id="PTHR33164">
    <property type="entry name" value="TRANSCRIPTIONAL REGULATOR, MARR FAMILY"/>
    <property type="match status" value="1"/>
</dbReference>